<feature type="chain" id="PRO_5045196482" description="Hemolymph juvenile hormone binding protein" evidence="1">
    <location>
        <begin position="21"/>
        <end position="246"/>
    </location>
</feature>
<reference evidence="2" key="2">
    <citation type="submission" date="2025-05" db="UniProtKB">
        <authorList>
            <consortium name="EnsemblMetazoa"/>
        </authorList>
    </citation>
    <scope>IDENTIFICATION</scope>
    <source>
        <strain evidence="2">Foshan</strain>
    </source>
</reference>
<dbReference type="GeneID" id="115262104"/>
<dbReference type="EnsemblMetazoa" id="AALFPA23_023683.R35250">
    <property type="protein sequence ID" value="AALFPA23_023683.P35250"/>
    <property type="gene ID" value="AALFPA23_023683"/>
</dbReference>
<evidence type="ECO:0000256" key="1">
    <source>
        <dbReference type="SAM" id="SignalP"/>
    </source>
</evidence>
<organism evidence="2 3">
    <name type="scientific">Aedes albopictus</name>
    <name type="common">Asian tiger mosquito</name>
    <name type="synonym">Stegomyia albopicta</name>
    <dbReference type="NCBI Taxonomy" id="7160"/>
    <lineage>
        <taxon>Eukaryota</taxon>
        <taxon>Metazoa</taxon>
        <taxon>Ecdysozoa</taxon>
        <taxon>Arthropoda</taxon>
        <taxon>Hexapoda</taxon>
        <taxon>Insecta</taxon>
        <taxon>Pterygota</taxon>
        <taxon>Neoptera</taxon>
        <taxon>Endopterygota</taxon>
        <taxon>Diptera</taxon>
        <taxon>Nematocera</taxon>
        <taxon>Culicoidea</taxon>
        <taxon>Culicidae</taxon>
        <taxon>Culicinae</taxon>
        <taxon>Aedini</taxon>
        <taxon>Aedes</taxon>
        <taxon>Stegomyia</taxon>
    </lineage>
</organism>
<accession>A0ABM2A1V9</accession>
<keyword evidence="1" id="KW-0732">Signal</keyword>
<evidence type="ECO:0000313" key="2">
    <source>
        <dbReference type="EnsemblMetazoa" id="AALFPA23_023683.P35250"/>
    </source>
</evidence>
<sequence>MQLLHVAGLLVILNLGLSYAFLEPVLTVCKRKDPNVDKCITDIVERIRPNIASGSYGSANQHPKLEPVVIDRISIERGPSFSANFSKLSIGGASQFIIKKLKTDLAKQHINVSVIIPSLDVSGKYSLNMNILVLRIAGKGDIKAVLNDTKAILKLEYFSENVGGKQLARFRPIDLRLKFDKATFFLSNLFNGDPSLEKVGNDAINENPMVLLDEVKPSFEENLSIKFTELANSLVKDAELSEIFPE</sequence>
<dbReference type="Pfam" id="PF06585">
    <property type="entry name" value="JHBP"/>
    <property type="match status" value="1"/>
</dbReference>
<proteinExistence type="predicted"/>
<feature type="signal peptide" evidence="1">
    <location>
        <begin position="1"/>
        <end position="20"/>
    </location>
</feature>
<reference evidence="3" key="1">
    <citation type="journal article" date="2015" name="Proc. Natl. Acad. Sci. U.S.A.">
        <title>Genome sequence of the Asian Tiger mosquito, Aedes albopictus, reveals insights into its biology, genetics, and evolution.</title>
        <authorList>
            <person name="Chen X.G."/>
            <person name="Jiang X."/>
            <person name="Gu J."/>
            <person name="Xu M."/>
            <person name="Wu Y."/>
            <person name="Deng Y."/>
            <person name="Zhang C."/>
            <person name="Bonizzoni M."/>
            <person name="Dermauw W."/>
            <person name="Vontas J."/>
            <person name="Armbruster P."/>
            <person name="Huang X."/>
            <person name="Yang Y."/>
            <person name="Zhang H."/>
            <person name="He W."/>
            <person name="Peng H."/>
            <person name="Liu Y."/>
            <person name="Wu K."/>
            <person name="Chen J."/>
            <person name="Lirakis M."/>
            <person name="Topalis P."/>
            <person name="Van Leeuwen T."/>
            <person name="Hall A.B."/>
            <person name="Jiang X."/>
            <person name="Thorpe C."/>
            <person name="Mueller R.L."/>
            <person name="Sun C."/>
            <person name="Waterhouse R.M."/>
            <person name="Yan G."/>
            <person name="Tu Z.J."/>
            <person name="Fang X."/>
            <person name="James A.A."/>
        </authorList>
    </citation>
    <scope>NUCLEOTIDE SEQUENCE [LARGE SCALE GENOMIC DNA]</scope>
    <source>
        <strain evidence="3">Foshan</strain>
    </source>
</reference>
<dbReference type="InterPro" id="IPR010562">
    <property type="entry name" value="Haemolymph_juvenile_hormone-bd"/>
</dbReference>
<dbReference type="InterPro" id="IPR038606">
    <property type="entry name" value="To_sf"/>
</dbReference>
<evidence type="ECO:0008006" key="4">
    <source>
        <dbReference type="Google" id="ProtNLM"/>
    </source>
</evidence>
<evidence type="ECO:0000313" key="3">
    <source>
        <dbReference type="Proteomes" id="UP000069940"/>
    </source>
</evidence>
<dbReference type="PANTHER" id="PTHR11008">
    <property type="entry name" value="PROTEIN TAKEOUT-LIKE PROTEIN"/>
    <property type="match status" value="1"/>
</dbReference>
<dbReference type="SMART" id="SM00700">
    <property type="entry name" value="JHBP"/>
    <property type="match status" value="1"/>
</dbReference>
<keyword evidence="3" id="KW-1185">Reference proteome</keyword>
<name>A0ABM2A1V9_AEDAL</name>
<dbReference type="Gene3D" id="3.15.10.30">
    <property type="entry name" value="Haemolymph juvenile hormone binding protein"/>
    <property type="match status" value="1"/>
</dbReference>
<dbReference type="PANTHER" id="PTHR11008:SF39">
    <property type="entry name" value="CIRCADIAN CLOCK-CONTROLLED PROTEIN-LIKE PROTEIN"/>
    <property type="match status" value="1"/>
</dbReference>
<dbReference type="Proteomes" id="UP000069940">
    <property type="component" value="Unassembled WGS sequence"/>
</dbReference>
<dbReference type="RefSeq" id="XP_029719978.1">
    <property type="nucleotide sequence ID" value="XM_029864118.2"/>
</dbReference>
<protein>
    <recommendedName>
        <fullName evidence="4">Hemolymph juvenile hormone binding protein</fullName>
    </recommendedName>
</protein>